<evidence type="ECO:0000256" key="2">
    <source>
        <dbReference type="ARBA" id="ARBA00022448"/>
    </source>
</evidence>
<evidence type="ECO:0000256" key="1">
    <source>
        <dbReference type="ARBA" id="ARBA00004162"/>
    </source>
</evidence>
<evidence type="ECO:0000256" key="4">
    <source>
        <dbReference type="ARBA" id="ARBA00022692"/>
    </source>
</evidence>
<comment type="subcellular location">
    <subcellularLocation>
        <location evidence="1">Cell membrane</location>
        <topology evidence="1">Single-pass membrane protein</topology>
    </subcellularLocation>
</comment>
<accession>A0A0B6YXL7</accession>
<dbReference type="AlphaFoldDB" id="A0A0B6YXL7"/>
<evidence type="ECO:0000256" key="5">
    <source>
        <dbReference type="ARBA" id="ARBA00022729"/>
    </source>
</evidence>
<keyword evidence="2" id="KW-0813">Transport</keyword>
<reference evidence="11" key="1">
    <citation type="submission" date="2014-12" db="EMBL/GenBank/DDBJ databases">
        <title>Insight into the proteome of Arion vulgaris.</title>
        <authorList>
            <person name="Aradska J."/>
            <person name="Bulat T."/>
            <person name="Smidak R."/>
            <person name="Sarate P."/>
            <person name="Gangsoo J."/>
            <person name="Sialana F."/>
            <person name="Bilban M."/>
            <person name="Lubec G."/>
        </authorList>
    </citation>
    <scope>NUCLEOTIDE SEQUENCE</scope>
    <source>
        <tissue evidence="11">Skin</tissue>
    </source>
</reference>
<keyword evidence="6" id="KW-1133">Transmembrane helix</keyword>
<dbReference type="PANTHER" id="PTHR46473:SF10">
    <property type="entry name" value="LD45603P-RELATED"/>
    <property type="match status" value="1"/>
</dbReference>
<evidence type="ECO:0008006" key="12">
    <source>
        <dbReference type="Google" id="ProtNLM"/>
    </source>
</evidence>
<gene>
    <name evidence="11" type="primary">ORF40770</name>
</gene>
<dbReference type="Gene3D" id="3.80.10.10">
    <property type="entry name" value="Ribonuclease Inhibitor"/>
    <property type="match status" value="2"/>
</dbReference>
<keyword evidence="10" id="KW-0407">Ion channel</keyword>
<keyword evidence="4" id="KW-0812">Transmembrane</keyword>
<dbReference type="InterPro" id="IPR051432">
    <property type="entry name" value="KCNMA1_auxiliary"/>
</dbReference>
<protein>
    <recommendedName>
        <fullName evidence="12">Receptor L-domain domain-containing protein</fullName>
    </recommendedName>
</protein>
<keyword evidence="5" id="KW-0732">Signal</keyword>
<evidence type="ECO:0000313" key="11">
    <source>
        <dbReference type="EMBL" id="CEK60928.1"/>
    </source>
</evidence>
<dbReference type="SUPFAM" id="SSF52058">
    <property type="entry name" value="L domain-like"/>
    <property type="match status" value="1"/>
</dbReference>
<evidence type="ECO:0000256" key="10">
    <source>
        <dbReference type="ARBA" id="ARBA00023303"/>
    </source>
</evidence>
<proteinExistence type="predicted"/>
<evidence type="ECO:0000256" key="3">
    <source>
        <dbReference type="ARBA" id="ARBA00022475"/>
    </source>
</evidence>
<dbReference type="PANTHER" id="PTHR46473">
    <property type="entry name" value="GH08155P"/>
    <property type="match status" value="1"/>
</dbReference>
<dbReference type="EMBL" id="HACG01014063">
    <property type="protein sequence ID" value="CEK60928.1"/>
    <property type="molecule type" value="Transcribed_RNA"/>
</dbReference>
<dbReference type="GO" id="GO:0005886">
    <property type="term" value="C:plasma membrane"/>
    <property type="evidence" value="ECO:0007669"/>
    <property type="project" value="UniProtKB-SubCell"/>
</dbReference>
<name>A0A0B6YXL7_9EUPU</name>
<evidence type="ECO:0000256" key="9">
    <source>
        <dbReference type="ARBA" id="ARBA00023157"/>
    </source>
</evidence>
<dbReference type="InterPro" id="IPR032675">
    <property type="entry name" value="LRR_dom_sf"/>
</dbReference>
<dbReference type="Pfam" id="PF13855">
    <property type="entry name" value="LRR_8"/>
    <property type="match status" value="2"/>
</dbReference>
<dbReference type="InterPro" id="IPR001611">
    <property type="entry name" value="Leu-rich_rpt"/>
</dbReference>
<keyword evidence="8" id="KW-0472">Membrane</keyword>
<keyword evidence="3" id="KW-1003">Cell membrane</keyword>
<feature type="non-terminal residue" evidence="11">
    <location>
        <position position="1"/>
    </location>
</feature>
<evidence type="ECO:0000256" key="7">
    <source>
        <dbReference type="ARBA" id="ARBA00023065"/>
    </source>
</evidence>
<organism evidence="11">
    <name type="scientific">Arion vulgaris</name>
    <dbReference type="NCBI Taxonomy" id="1028688"/>
    <lineage>
        <taxon>Eukaryota</taxon>
        <taxon>Metazoa</taxon>
        <taxon>Spiralia</taxon>
        <taxon>Lophotrochozoa</taxon>
        <taxon>Mollusca</taxon>
        <taxon>Gastropoda</taxon>
        <taxon>Heterobranchia</taxon>
        <taxon>Euthyneura</taxon>
        <taxon>Panpulmonata</taxon>
        <taxon>Eupulmonata</taxon>
        <taxon>Stylommatophora</taxon>
        <taxon>Helicina</taxon>
        <taxon>Arionoidea</taxon>
        <taxon>Arionidae</taxon>
        <taxon>Arion</taxon>
    </lineage>
</organism>
<keyword evidence="7" id="KW-0406">Ion transport</keyword>
<feature type="non-terminal residue" evidence="11">
    <location>
        <position position="309"/>
    </location>
</feature>
<dbReference type="GO" id="GO:0034220">
    <property type="term" value="P:monoatomic ion transmembrane transport"/>
    <property type="evidence" value="ECO:0007669"/>
    <property type="project" value="UniProtKB-KW"/>
</dbReference>
<evidence type="ECO:0000256" key="8">
    <source>
        <dbReference type="ARBA" id="ARBA00023136"/>
    </source>
</evidence>
<evidence type="ECO:0000256" key="6">
    <source>
        <dbReference type="ARBA" id="ARBA00022989"/>
    </source>
</evidence>
<sequence>ISKLLLDKNNISSEALHSGVFARYTELIELNLDSNNITILGEGTFQGLEHLTILRMYNNRITLDMDFNNSTAFYPLNNTLETLIINRNTNDRGRALLVYPDQALSVLSKLSTLHIDGLNNSDFGIGFLNLRKLTKLLMAGYTDGFCNMYTISGSMFVNLPYLKMLNISDCNIYGPRVNSTAFSHLSRLQMLDVSNNFVLGIKAVETFMYGLKNNTNFVHLKMDRIVARFEPCVVIHKRTLTYFKYTGLQVIEARNNEIEMIEEGALEMLPSTLKMVNLTNNRIMFGAYWKDMAFLTNLEGLYLDSSINL</sequence>
<keyword evidence="9" id="KW-1015">Disulfide bond</keyword>